<dbReference type="HOGENOM" id="CLU_2544127_0_0_1"/>
<accession>A0A0D0A3T3</accession>
<evidence type="ECO:0000313" key="1">
    <source>
        <dbReference type="EMBL" id="KIK36336.1"/>
    </source>
</evidence>
<proteinExistence type="predicted"/>
<reference evidence="1 2" key="1">
    <citation type="submission" date="2014-04" db="EMBL/GenBank/DDBJ databases">
        <authorList>
            <consortium name="DOE Joint Genome Institute"/>
            <person name="Kuo A."/>
            <person name="Ruytinx J."/>
            <person name="Rineau F."/>
            <person name="Colpaert J."/>
            <person name="Kohler A."/>
            <person name="Nagy L.G."/>
            <person name="Floudas D."/>
            <person name="Copeland A."/>
            <person name="Barry K.W."/>
            <person name="Cichocki N."/>
            <person name="Veneault-Fourrey C."/>
            <person name="LaButti K."/>
            <person name="Lindquist E.A."/>
            <person name="Lipzen A."/>
            <person name="Lundell T."/>
            <person name="Morin E."/>
            <person name="Murat C."/>
            <person name="Sun H."/>
            <person name="Tunlid A."/>
            <person name="Henrissat B."/>
            <person name="Grigoriev I.V."/>
            <person name="Hibbett D.S."/>
            <person name="Martin F."/>
            <person name="Nordberg H.P."/>
            <person name="Cantor M.N."/>
            <person name="Hua S.X."/>
        </authorList>
    </citation>
    <scope>NUCLEOTIDE SEQUENCE [LARGE SCALE GENOMIC DNA]</scope>
    <source>
        <strain evidence="1 2">UH-Slu-Lm8-n1</strain>
    </source>
</reference>
<keyword evidence="2" id="KW-1185">Reference proteome</keyword>
<dbReference type="Proteomes" id="UP000054485">
    <property type="component" value="Unassembled WGS sequence"/>
</dbReference>
<dbReference type="EMBL" id="KN835537">
    <property type="protein sequence ID" value="KIK36336.1"/>
    <property type="molecule type" value="Genomic_DNA"/>
</dbReference>
<sequence>MLSRLLDPSQPFPAALAPSRFLSDFLCMLSRLLIPPSAVFHYRCLSYDYLHLVTLIFSNCHLHIYISNLHIYISTYFTCARWL</sequence>
<protein>
    <submittedName>
        <fullName evidence="1">Uncharacterized protein</fullName>
    </submittedName>
</protein>
<gene>
    <name evidence="1" type="ORF">CY34DRAFT_527124</name>
</gene>
<organism evidence="1 2">
    <name type="scientific">Suillus luteus UH-Slu-Lm8-n1</name>
    <dbReference type="NCBI Taxonomy" id="930992"/>
    <lineage>
        <taxon>Eukaryota</taxon>
        <taxon>Fungi</taxon>
        <taxon>Dikarya</taxon>
        <taxon>Basidiomycota</taxon>
        <taxon>Agaricomycotina</taxon>
        <taxon>Agaricomycetes</taxon>
        <taxon>Agaricomycetidae</taxon>
        <taxon>Boletales</taxon>
        <taxon>Suillineae</taxon>
        <taxon>Suillaceae</taxon>
        <taxon>Suillus</taxon>
    </lineage>
</organism>
<dbReference type="InParanoid" id="A0A0D0A3T3"/>
<reference evidence="2" key="2">
    <citation type="submission" date="2015-01" db="EMBL/GenBank/DDBJ databases">
        <title>Evolutionary Origins and Diversification of the Mycorrhizal Mutualists.</title>
        <authorList>
            <consortium name="DOE Joint Genome Institute"/>
            <consortium name="Mycorrhizal Genomics Consortium"/>
            <person name="Kohler A."/>
            <person name="Kuo A."/>
            <person name="Nagy L.G."/>
            <person name="Floudas D."/>
            <person name="Copeland A."/>
            <person name="Barry K.W."/>
            <person name="Cichocki N."/>
            <person name="Veneault-Fourrey C."/>
            <person name="LaButti K."/>
            <person name="Lindquist E.A."/>
            <person name="Lipzen A."/>
            <person name="Lundell T."/>
            <person name="Morin E."/>
            <person name="Murat C."/>
            <person name="Riley R."/>
            <person name="Ohm R."/>
            <person name="Sun H."/>
            <person name="Tunlid A."/>
            <person name="Henrissat B."/>
            <person name="Grigoriev I.V."/>
            <person name="Hibbett D.S."/>
            <person name="Martin F."/>
        </authorList>
    </citation>
    <scope>NUCLEOTIDE SEQUENCE [LARGE SCALE GENOMIC DNA]</scope>
    <source>
        <strain evidence="2">UH-Slu-Lm8-n1</strain>
    </source>
</reference>
<dbReference type="AlphaFoldDB" id="A0A0D0A3T3"/>
<evidence type="ECO:0000313" key="2">
    <source>
        <dbReference type="Proteomes" id="UP000054485"/>
    </source>
</evidence>
<name>A0A0D0A3T3_9AGAM</name>